<feature type="domain" description="Sieve element occlusion C-terminal" evidence="2">
    <location>
        <begin position="386"/>
        <end position="620"/>
    </location>
</feature>
<evidence type="ECO:0000313" key="4">
    <source>
        <dbReference type="Proteomes" id="UP001634393"/>
    </source>
</evidence>
<sequence>MMIYDGCFILEILRTAAGDYAANDHIYLNHEMPLIKRDMLLLENQVPLRVLEILVVVEGLEADKHAVINSILRFFGLDIQRSQSMDKQQDISPNLPGHDQRATFIRHPPKVDQNNQTRSVINCIIEFKEPPTPYISDQSRELSGAKAYYIPTAVYWIIRSLLACASILLNLIGSGHDQLAHMRSVILDHLQKLLTVCKDLIHRKKEEDPSTAFKRHMEMSHIDNLKVLRAMIHPKEDQRPLWDGSKKQNERLEVLKSKYVLLLISDLELPHEELNVLHLIYNQQTWRHEYEVLWLPIVGPTTSTTSSQLPNDAVFYDLRNNRMPWYSVDHPSLIEPVAVRYIREVWNFVHMPMLVVLDPQGKPSNIDALPMMWIWGSQAFPFTKARESLLWDNVEWNIELLADAIDPRILEWINDNKVICLYGGEDIEWIRRFTNAARIVASGINVHLELLYVGKRNPGAKVKRCHEIINEQKLSHIFSLTDYYDYVWYFWARLWCMWKSKKQQGMTVEKDRMMQEILDLLTLDFCEQGWAVFSRGNLEMTKGNEDIVLPVLENYQKWVHRVQHPDQFVSVLDEEIRGTPPDHHCNYIILQPGYDTGNIPDRVVCSVCGKTTDDKYVKYRLGLISRT</sequence>
<keyword evidence="4" id="KW-1185">Reference proteome</keyword>
<dbReference type="EMBL" id="JBJXBP010000004">
    <property type="protein sequence ID" value="KAL3835662.1"/>
    <property type="molecule type" value="Genomic_DNA"/>
</dbReference>
<gene>
    <name evidence="3" type="ORF">ACJIZ3_010398</name>
</gene>
<dbReference type="Proteomes" id="UP001634393">
    <property type="component" value="Unassembled WGS sequence"/>
</dbReference>
<feature type="domain" description="Sieve element occlusion N-terminal" evidence="1">
    <location>
        <begin position="117"/>
        <end position="214"/>
    </location>
</feature>
<comment type="caution">
    <text evidence="3">The sequence shown here is derived from an EMBL/GenBank/DDBJ whole genome shotgun (WGS) entry which is preliminary data.</text>
</comment>
<name>A0ABD3TFW1_9LAMI</name>
<evidence type="ECO:0000259" key="1">
    <source>
        <dbReference type="Pfam" id="PF14576"/>
    </source>
</evidence>
<proteinExistence type="predicted"/>
<dbReference type="InterPro" id="IPR027944">
    <property type="entry name" value="SEO_C"/>
</dbReference>
<dbReference type="InterPro" id="IPR004158">
    <property type="entry name" value="DUF247_pln"/>
</dbReference>
<dbReference type="InterPro" id="IPR027942">
    <property type="entry name" value="SEO_N"/>
</dbReference>
<dbReference type="Pfam" id="PF14576">
    <property type="entry name" value="SEO_N"/>
    <property type="match status" value="1"/>
</dbReference>
<organism evidence="3 4">
    <name type="scientific">Penstemon smallii</name>
    <dbReference type="NCBI Taxonomy" id="265156"/>
    <lineage>
        <taxon>Eukaryota</taxon>
        <taxon>Viridiplantae</taxon>
        <taxon>Streptophyta</taxon>
        <taxon>Embryophyta</taxon>
        <taxon>Tracheophyta</taxon>
        <taxon>Spermatophyta</taxon>
        <taxon>Magnoliopsida</taxon>
        <taxon>eudicotyledons</taxon>
        <taxon>Gunneridae</taxon>
        <taxon>Pentapetalae</taxon>
        <taxon>asterids</taxon>
        <taxon>lamiids</taxon>
        <taxon>Lamiales</taxon>
        <taxon>Plantaginaceae</taxon>
        <taxon>Cheloneae</taxon>
        <taxon>Penstemon</taxon>
    </lineage>
</organism>
<accession>A0ABD3TFW1</accession>
<dbReference type="InterPro" id="IPR039299">
    <property type="entry name" value="SEOA"/>
</dbReference>
<dbReference type="AlphaFoldDB" id="A0ABD3TFW1"/>
<protein>
    <submittedName>
        <fullName evidence="3">Uncharacterized protein</fullName>
    </submittedName>
</protein>
<dbReference type="PANTHER" id="PTHR33232">
    <property type="entry name" value="PROTEIN SIEVE ELEMENT OCCLUSION B-LIKE"/>
    <property type="match status" value="1"/>
</dbReference>
<evidence type="ECO:0000259" key="2">
    <source>
        <dbReference type="Pfam" id="PF14577"/>
    </source>
</evidence>
<evidence type="ECO:0000313" key="3">
    <source>
        <dbReference type="EMBL" id="KAL3835662.1"/>
    </source>
</evidence>
<dbReference type="Pfam" id="PF03140">
    <property type="entry name" value="DUF247"/>
    <property type="match status" value="1"/>
</dbReference>
<dbReference type="Pfam" id="PF14577">
    <property type="entry name" value="SEO_C"/>
    <property type="match status" value="1"/>
</dbReference>
<reference evidence="3 4" key="1">
    <citation type="submission" date="2024-12" db="EMBL/GenBank/DDBJ databases">
        <title>The unique morphological basis and parallel evolutionary history of personate flowers in Penstemon.</title>
        <authorList>
            <person name="Depatie T.H."/>
            <person name="Wessinger C.A."/>
        </authorList>
    </citation>
    <scope>NUCLEOTIDE SEQUENCE [LARGE SCALE GENOMIC DNA]</scope>
    <source>
        <strain evidence="3">WTNN_2</strain>
        <tissue evidence="3">Leaf</tissue>
    </source>
</reference>
<dbReference type="PANTHER" id="PTHR33232:SF20">
    <property type="entry name" value="PROTEIN SIEVE ELEMENT OCCLUSION B-LIKE"/>
    <property type="match status" value="1"/>
</dbReference>